<dbReference type="Proteomes" id="UP001367508">
    <property type="component" value="Unassembled WGS sequence"/>
</dbReference>
<name>A0AAN9LY99_CANGL</name>
<keyword evidence="2" id="KW-1185">Reference proteome</keyword>
<organism evidence="1 2">
    <name type="scientific">Canavalia gladiata</name>
    <name type="common">Sword bean</name>
    <name type="synonym">Dolichos gladiatus</name>
    <dbReference type="NCBI Taxonomy" id="3824"/>
    <lineage>
        <taxon>Eukaryota</taxon>
        <taxon>Viridiplantae</taxon>
        <taxon>Streptophyta</taxon>
        <taxon>Embryophyta</taxon>
        <taxon>Tracheophyta</taxon>
        <taxon>Spermatophyta</taxon>
        <taxon>Magnoliopsida</taxon>
        <taxon>eudicotyledons</taxon>
        <taxon>Gunneridae</taxon>
        <taxon>Pentapetalae</taxon>
        <taxon>rosids</taxon>
        <taxon>fabids</taxon>
        <taxon>Fabales</taxon>
        <taxon>Fabaceae</taxon>
        <taxon>Papilionoideae</taxon>
        <taxon>50 kb inversion clade</taxon>
        <taxon>NPAAA clade</taxon>
        <taxon>indigoferoid/millettioid clade</taxon>
        <taxon>Phaseoleae</taxon>
        <taxon>Canavalia</taxon>
    </lineage>
</organism>
<evidence type="ECO:0000313" key="1">
    <source>
        <dbReference type="EMBL" id="KAK7344294.1"/>
    </source>
</evidence>
<protein>
    <submittedName>
        <fullName evidence="1">Uncharacterized protein</fullName>
    </submittedName>
</protein>
<dbReference type="AlphaFoldDB" id="A0AAN9LY99"/>
<evidence type="ECO:0000313" key="2">
    <source>
        <dbReference type="Proteomes" id="UP001367508"/>
    </source>
</evidence>
<reference evidence="1 2" key="1">
    <citation type="submission" date="2024-01" db="EMBL/GenBank/DDBJ databases">
        <title>The genomes of 5 underutilized Papilionoideae crops provide insights into root nodulation and disease resistanc.</title>
        <authorList>
            <person name="Jiang F."/>
        </authorList>
    </citation>
    <scope>NUCLEOTIDE SEQUENCE [LARGE SCALE GENOMIC DNA]</scope>
    <source>
        <strain evidence="1">LVBAO_FW01</strain>
        <tissue evidence="1">Leaves</tissue>
    </source>
</reference>
<gene>
    <name evidence="1" type="ORF">VNO77_13735</name>
</gene>
<accession>A0AAN9LY99</accession>
<sequence>MPRSFVPVEIYKFHFIYLPNLQSMDSDISRVLLEPSNFIAVLSQCPFVPREVPLGYESIVRQALFLNASFFRKGNSWIFGFMVKHFNLNKKTAREIEPKMDIRLRQILRELYKGCY</sequence>
<comment type="caution">
    <text evidence="1">The sequence shown here is derived from an EMBL/GenBank/DDBJ whole genome shotgun (WGS) entry which is preliminary data.</text>
</comment>
<dbReference type="EMBL" id="JAYMYQ010000003">
    <property type="protein sequence ID" value="KAK7344294.1"/>
    <property type="molecule type" value="Genomic_DNA"/>
</dbReference>
<proteinExistence type="predicted"/>